<gene>
    <name evidence="11" type="ORF">E6H00_07115</name>
</gene>
<evidence type="ECO:0000256" key="10">
    <source>
        <dbReference type="RuleBase" id="RU003707"/>
    </source>
</evidence>
<proteinExistence type="inferred from homology"/>
<dbReference type="GO" id="GO:0018812">
    <property type="term" value="F:3-hydroxyacyl-CoA dehydratase activity"/>
    <property type="evidence" value="ECO:0007669"/>
    <property type="project" value="RHEA"/>
</dbReference>
<evidence type="ECO:0000256" key="7">
    <source>
        <dbReference type="ARBA" id="ARBA00023709"/>
    </source>
</evidence>
<evidence type="ECO:0000313" key="11">
    <source>
        <dbReference type="EMBL" id="TMI90390.1"/>
    </source>
</evidence>
<evidence type="ECO:0000256" key="4">
    <source>
        <dbReference type="ARBA" id="ARBA00022832"/>
    </source>
</evidence>
<evidence type="ECO:0000256" key="9">
    <source>
        <dbReference type="ARBA" id="ARBA00068643"/>
    </source>
</evidence>
<protein>
    <recommendedName>
        <fullName evidence="9">Probable enoyl-CoA hydratase echA8</fullName>
        <ecNumber evidence="3">4.2.1.17</ecNumber>
    </recommendedName>
</protein>
<dbReference type="Gene3D" id="1.10.12.10">
    <property type="entry name" value="Lyase 2-enoyl-coa Hydratase, Chain A, domain 2"/>
    <property type="match status" value="1"/>
</dbReference>
<dbReference type="GO" id="GO:0006635">
    <property type="term" value="P:fatty acid beta-oxidation"/>
    <property type="evidence" value="ECO:0007669"/>
    <property type="project" value="TreeGrafter"/>
</dbReference>
<dbReference type="PANTHER" id="PTHR11941:SF54">
    <property type="entry name" value="ENOYL-COA HYDRATASE, MITOCHONDRIAL"/>
    <property type="match status" value="1"/>
</dbReference>
<evidence type="ECO:0000313" key="12">
    <source>
        <dbReference type="Proteomes" id="UP000318509"/>
    </source>
</evidence>
<dbReference type="EMBL" id="VBAK01000113">
    <property type="protein sequence ID" value="TMI90390.1"/>
    <property type="molecule type" value="Genomic_DNA"/>
</dbReference>
<keyword evidence="5" id="KW-0443">Lipid metabolism</keyword>
<keyword evidence="6 11" id="KW-0456">Lyase</keyword>
<dbReference type="InterPro" id="IPR001753">
    <property type="entry name" value="Enoyl-CoA_hydra/iso"/>
</dbReference>
<dbReference type="InterPro" id="IPR029045">
    <property type="entry name" value="ClpP/crotonase-like_dom_sf"/>
</dbReference>
<comment type="similarity">
    <text evidence="2 10">Belongs to the enoyl-CoA hydratase/isomerase family.</text>
</comment>
<dbReference type="InterPro" id="IPR018376">
    <property type="entry name" value="Enoyl-CoA_hyd/isom_CS"/>
</dbReference>
<comment type="catalytic activity">
    <reaction evidence="8">
        <text>a 4-saturated-(3S)-3-hydroxyacyl-CoA = a (3E)-enoyl-CoA + H2O</text>
        <dbReference type="Rhea" id="RHEA:20724"/>
        <dbReference type="ChEBI" id="CHEBI:15377"/>
        <dbReference type="ChEBI" id="CHEBI:58521"/>
        <dbReference type="ChEBI" id="CHEBI:137480"/>
        <dbReference type="EC" id="4.2.1.17"/>
    </reaction>
</comment>
<dbReference type="SUPFAM" id="SSF52096">
    <property type="entry name" value="ClpP/crotonase"/>
    <property type="match status" value="1"/>
</dbReference>
<keyword evidence="4" id="KW-0276">Fatty acid metabolism</keyword>
<dbReference type="InterPro" id="IPR014748">
    <property type="entry name" value="Enoyl-CoA_hydra_C"/>
</dbReference>
<dbReference type="FunFam" id="3.90.226.10:FF:000019">
    <property type="entry name" value="Enoyl-CoA hydratase, mitochondrial"/>
    <property type="match status" value="1"/>
</dbReference>
<dbReference type="EC" id="4.2.1.17" evidence="3"/>
<dbReference type="FunFam" id="1.10.12.10:FF:000001">
    <property type="entry name" value="Probable enoyl-CoA hydratase, mitochondrial"/>
    <property type="match status" value="1"/>
</dbReference>
<dbReference type="Proteomes" id="UP000318509">
    <property type="component" value="Unassembled WGS sequence"/>
</dbReference>
<evidence type="ECO:0000256" key="1">
    <source>
        <dbReference type="ARBA" id="ARBA00002994"/>
    </source>
</evidence>
<sequence length="257" mass="27858">MAYEHIRVATEDAVGIVTLNRPQVLNALNQALMNELATALEEFDRAEGVRCIVLTGGDRAFAAGADVREFADATSVDMVRSYRFQQWDRIRRVGTPIIAAVSGYALGGGCELAMACDIIIASETARFGQPEIRLGLMPGAGGTQRLTRAIGKSRAMELILTGRTLTAQDACALGLVARVVPVEVCLDEARRLAREIAAQPPVAVRLAKEAVLQAFETTLSGGLEFERTCFHLLFGSEDKREGIHAFLEKRPPNFTGR</sequence>
<comment type="caution">
    <text evidence="11">The sequence shown here is derived from an EMBL/GenBank/DDBJ whole genome shotgun (WGS) entry which is preliminary data.</text>
</comment>
<evidence type="ECO:0000256" key="2">
    <source>
        <dbReference type="ARBA" id="ARBA00005254"/>
    </source>
</evidence>
<evidence type="ECO:0000256" key="8">
    <source>
        <dbReference type="ARBA" id="ARBA00023717"/>
    </source>
</evidence>
<comment type="function">
    <text evidence="1">Could possibly oxidize fatty acids using specific components.</text>
</comment>
<dbReference type="PANTHER" id="PTHR11941">
    <property type="entry name" value="ENOYL-COA HYDRATASE-RELATED"/>
    <property type="match status" value="1"/>
</dbReference>
<dbReference type="AlphaFoldDB" id="A0A537K3Q9"/>
<dbReference type="CDD" id="cd06558">
    <property type="entry name" value="crotonase-like"/>
    <property type="match status" value="1"/>
</dbReference>
<comment type="catalytic activity">
    <reaction evidence="7">
        <text>a (3S)-3-hydroxyacyl-CoA = a (2E)-enoyl-CoA + H2O</text>
        <dbReference type="Rhea" id="RHEA:16105"/>
        <dbReference type="ChEBI" id="CHEBI:15377"/>
        <dbReference type="ChEBI" id="CHEBI:57318"/>
        <dbReference type="ChEBI" id="CHEBI:58856"/>
        <dbReference type="EC" id="4.2.1.17"/>
    </reaction>
</comment>
<organism evidence="11 12">
    <name type="scientific">Candidatus Segetimicrobium genomatis</name>
    <dbReference type="NCBI Taxonomy" id="2569760"/>
    <lineage>
        <taxon>Bacteria</taxon>
        <taxon>Bacillati</taxon>
        <taxon>Candidatus Sysuimicrobiota</taxon>
        <taxon>Candidatus Sysuimicrobiia</taxon>
        <taxon>Candidatus Sysuimicrobiales</taxon>
        <taxon>Candidatus Segetimicrobiaceae</taxon>
        <taxon>Candidatus Segetimicrobium</taxon>
    </lineage>
</organism>
<reference evidence="11 12" key="1">
    <citation type="journal article" date="2019" name="Nat. Microbiol.">
        <title>Mediterranean grassland soil C-N compound turnover is dependent on rainfall and depth, and is mediated by genomically divergent microorganisms.</title>
        <authorList>
            <person name="Diamond S."/>
            <person name="Andeer P.F."/>
            <person name="Li Z."/>
            <person name="Crits-Christoph A."/>
            <person name="Burstein D."/>
            <person name="Anantharaman K."/>
            <person name="Lane K.R."/>
            <person name="Thomas B.C."/>
            <person name="Pan C."/>
            <person name="Northen T.R."/>
            <person name="Banfield J.F."/>
        </authorList>
    </citation>
    <scope>NUCLEOTIDE SEQUENCE [LARGE SCALE GENOMIC DNA]</scope>
    <source>
        <strain evidence="11">NP_3</strain>
    </source>
</reference>
<name>A0A537K3Q9_9BACT</name>
<evidence type="ECO:0000256" key="3">
    <source>
        <dbReference type="ARBA" id="ARBA00012076"/>
    </source>
</evidence>
<dbReference type="Gene3D" id="3.90.226.10">
    <property type="entry name" value="2-enoyl-CoA Hydratase, Chain A, domain 1"/>
    <property type="match status" value="1"/>
</dbReference>
<evidence type="ECO:0000256" key="6">
    <source>
        <dbReference type="ARBA" id="ARBA00023239"/>
    </source>
</evidence>
<dbReference type="Pfam" id="PF00378">
    <property type="entry name" value="ECH_1"/>
    <property type="match status" value="1"/>
</dbReference>
<accession>A0A537K3Q9</accession>
<evidence type="ECO:0000256" key="5">
    <source>
        <dbReference type="ARBA" id="ARBA00023098"/>
    </source>
</evidence>
<dbReference type="PROSITE" id="PS00166">
    <property type="entry name" value="ENOYL_COA_HYDRATASE"/>
    <property type="match status" value="1"/>
</dbReference>